<keyword evidence="3 13" id="KW-0349">Heme</keyword>
<comment type="similarity">
    <text evidence="9 13">Belongs to the DyP-type peroxidase family.</text>
</comment>
<dbReference type="NCBIfam" id="TIGR01412">
    <property type="entry name" value="tat_substr_1"/>
    <property type="match status" value="1"/>
</dbReference>
<dbReference type="InterPro" id="IPR048328">
    <property type="entry name" value="Dyp_perox_C"/>
</dbReference>
<comment type="subcellular location">
    <subcellularLocation>
        <location evidence="1">Cell envelope</location>
    </subcellularLocation>
</comment>
<evidence type="ECO:0000256" key="6">
    <source>
        <dbReference type="ARBA" id="ARBA00023002"/>
    </source>
</evidence>
<sequence>MTDRTEEKFYDKKISRRQMLKYTGAGAAGVAIGASGLGGVLKVFGMVEEEDNPRSKNKFNFYGKHQSGIATECQSYVYFASLNVLVNSQQELMDLFKMWTPIAVRMMNGEQIDGQTSNMLIPAQDTGESVGLDASNLTLTFGVGPSLFERESLSLASKKPAELKDLPHFPKDQLDPAYTGGDICIQACADDPQVAFHAVRNLVRAASGKVSLKWTQAGFNSFPMKGKKKETPRNLFAFKDGSVNPNGSKEAEMNEVAWIDAGQSKGWMTNGTYMAVRRVQMHLETWDRTALQEQEATFGRHRDTGAPIGKEKEMDEVDLEEKDSNGEYVISEASHVRLAKKSKQKIYRRSFSYSSGVMDSTGTFDAGLLFISFQKDPKQFIAIQNSFGREDKLNEYITHRGSALFACFPGVQKGGFIGDSLFSII</sequence>
<dbReference type="RefSeq" id="WP_029054905.1">
    <property type="nucleotide sequence ID" value="NZ_CP015108.1"/>
</dbReference>
<keyword evidence="6 13" id="KW-0560">Oxidoreductase</keyword>
<comment type="cofactor">
    <cofactor evidence="13">
        <name>heme b</name>
        <dbReference type="ChEBI" id="CHEBI:60344"/>
    </cofactor>
    <text evidence="13">Binds 1 heme b (iron(II)-protoporphyrin IX) group non-covalently per subunit.</text>
</comment>
<keyword evidence="5" id="KW-0732">Signal</keyword>
<keyword evidence="7 13" id="KW-0408">Iron</keyword>
<evidence type="ECO:0000256" key="9">
    <source>
        <dbReference type="ARBA" id="ARBA00025737"/>
    </source>
</evidence>
<dbReference type="GO" id="GO:0004601">
    <property type="term" value="F:peroxidase activity"/>
    <property type="evidence" value="ECO:0007669"/>
    <property type="project" value="UniProtKB-KW"/>
</dbReference>
<evidence type="ECO:0000259" key="15">
    <source>
        <dbReference type="Pfam" id="PF04261"/>
    </source>
</evidence>
<evidence type="ECO:0000256" key="11">
    <source>
        <dbReference type="ARBA" id="ARBA00033775"/>
    </source>
</evidence>
<dbReference type="Pfam" id="PF20628">
    <property type="entry name" value="Dyp_perox_C"/>
    <property type="match status" value="1"/>
</dbReference>
<feature type="domain" description="Dyp-type peroxidase C-terminal" evidence="16">
    <location>
        <begin position="231"/>
        <end position="411"/>
    </location>
</feature>
<dbReference type="PANTHER" id="PTHR30521:SF4">
    <property type="entry name" value="DEFERROCHELATASE"/>
    <property type="match status" value="1"/>
</dbReference>
<evidence type="ECO:0000256" key="10">
    <source>
        <dbReference type="ARBA" id="ARBA00033771"/>
    </source>
</evidence>
<keyword evidence="8" id="KW-0456">Lyase</keyword>
<feature type="domain" description="Dyp-type peroxidase N-terminal" evidence="15">
    <location>
        <begin position="66"/>
        <end position="220"/>
    </location>
</feature>
<dbReference type="InterPro" id="IPR006314">
    <property type="entry name" value="Dyp_peroxidase"/>
</dbReference>
<dbReference type="Pfam" id="PF10518">
    <property type="entry name" value="TAT_signal"/>
    <property type="match status" value="1"/>
</dbReference>
<feature type="transmembrane region" description="Helical" evidence="14">
    <location>
        <begin position="20"/>
        <end position="44"/>
    </location>
</feature>
<dbReference type="Proteomes" id="UP000192486">
    <property type="component" value="Chromosome"/>
</dbReference>
<evidence type="ECO:0000256" key="13">
    <source>
        <dbReference type="RuleBase" id="RU365017"/>
    </source>
</evidence>
<protein>
    <recommendedName>
        <fullName evidence="10 13">Deferrochelatase</fullName>
        <ecNumber evidence="13">1.11.1.-</ecNumber>
    </recommendedName>
    <alternativeName>
        <fullName evidence="11 13">Peroxidase EfeB</fullName>
    </alternativeName>
</protein>
<dbReference type="Pfam" id="PF04261">
    <property type="entry name" value="Dyp_perox_N"/>
    <property type="match status" value="1"/>
</dbReference>
<evidence type="ECO:0000256" key="2">
    <source>
        <dbReference type="ARBA" id="ARBA00022559"/>
    </source>
</evidence>
<evidence type="ECO:0000256" key="12">
    <source>
        <dbReference type="ARBA" id="ARBA00048856"/>
    </source>
</evidence>
<dbReference type="NCBIfam" id="TIGR01413">
    <property type="entry name" value="Dyp_perox_fam"/>
    <property type="match status" value="1"/>
</dbReference>
<keyword evidence="4 13" id="KW-0479">Metal-binding</keyword>
<organism evidence="17 18">
    <name type="scientific">Sporosarcina ureae</name>
    <dbReference type="NCBI Taxonomy" id="1571"/>
    <lineage>
        <taxon>Bacteria</taxon>
        <taxon>Bacillati</taxon>
        <taxon>Bacillota</taxon>
        <taxon>Bacilli</taxon>
        <taxon>Bacillales</taxon>
        <taxon>Caryophanaceae</taxon>
        <taxon>Sporosarcina</taxon>
    </lineage>
</organism>
<dbReference type="NCBIfam" id="TIGR01409">
    <property type="entry name" value="TAT_signal_seq"/>
    <property type="match status" value="1"/>
</dbReference>
<dbReference type="InterPro" id="IPR048327">
    <property type="entry name" value="Dyp_perox_N"/>
</dbReference>
<gene>
    <name evidence="17" type="ORF">SporoS204_06235</name>
</gene>
<dbReference type="SUPFAM" id="SSF54909">
    <property type="entry name" value="Dimeric alpha+beta barrel"/>
    <property type="match status" value="1"/>
</dbReference>
<proteinExistence type="inferred from homology"/>
<dbReference type="EC" id="1.11.1.-" evidence="13"/>
<evidence type="ECO:0000256" key="3">
    <source>
        <dbReference type="ARBA" id="ARBA00022617"/>
    </source>
</evidence>
<evidence type="ECO:0000256" key="5">
    <source>
        <dbReference type="ARBA" id="ARBA00022729"/>
    </source>
</evidence>
<dbReference type="InterPro" id="IPR006311">
    <property type="entry name" value="TAT_signal"/>
</dbReference>
<dbReference type="PANTHER" id="PTHR30521">
    <property type="entry name" value="DEFERROCHELATASE/PEROXIDASE"/>
    <property type="match status" value="1"/>
</dbReference>
<dbReference type="InterPro" id="IPR006313">
    <property type="entry name" value="EfeB/EfeN"/>
</dbReference>
<accession>A0ABN4YLC0</accession>
<evidence type="ECO:0000313" key="17">
    <source>
        <dbReference type="EMBL" id="ARF13777.1"/>
    </source>
</evidence>
<evidence type="ECO:0000313" key="18">
    <source>
        <dbReference type="Proteomes" id="UP000192486"/>
    </source>
</evidence>
<keyword evidence="2 13" id="KW-0575">Peroxidase</keyword>
<keyword evidence="14" id="KW-1133">Transmembrane helix</keyword>
<evidence type="ECO:0000256" key="14">
    <source>
        <dbReference type="SAM" id="Phobius"/>
    </source>
</evidence>
<dbReference type="PROSITE" id="PS51404">
    <property type="entry name" value="DYP_PEROXIDASE"/>
    <property type="match status" value="1"/>
</dbReference>
<evidence type="ECO:0000256" key="8">
    <source>
        <dbReference type="ARBA" id="ARBA00023239"/>
    </source>
</evidence>
<reference evidence="17 18" key="1">
    <citation type="submission" date="2016-04" db="EMBL/GenBank/DDBJ databases">
        <title>Comparative Genomics and Epigenetics of Sporosarcina ureae.</title>
        <authorList>
            <person name="Oliver A.S."/>
            <person name="Cooper K.K."/>
        </authorList>
    </citation>
    <scope>NUCLEOTIDE SEQUENCE [LARGE SCALE GENOMIC DNA]</scope>
    <source>
        <strain evidence="17 18">S204</strain>
    </source>
</reference>
<comment type="catalytic activity">
    <reaction evidence="12">
        <text>heme b + 2 H(+) = protoporphyrin IX + Fe(2+)</text>
        <dbReference type="Rhea" id="RHEA:22584"/>
        <dbReference type="ChEBI" id="CHEBI:15378"/>
        <dbReference type="ChEBI" id="CHEBI:29033"/>
        <dbReference type="ChEBI" id="CHEBI:57306"/>
        <dbReference type="ChEBI" id="CHEBI:60344"/>
        <dbReference type="EC" id="4.98.1.1"/>
    </reaction>
    <physiologicalReaction direction="left-to-right" evidence="12">
        <dbReference type="Rhea" id="RHEA:22585"/>
    </physiologicalReaction>
</comment>
<keyword evidence="14" id="KW-0472">Membrane</keyword>
<dbReference type="InterPro" id="IPR011008">
    <property type="entry name" value="Dimeric_a/b-barrel"/>
</dbReference>
<evidence type="ECO:0000259" key="16">
    <source>
        <dbReference type="Pfam" id="PF20628"/>
    </source>
</evidence>
<dbReference type="EMBL" id="CP015108">
    <property type="protein sequence ID" value="ARF13777.1"/>
    <property type="molecule type" value="Genomic_DNA"/>
</dbReference>
<keyword evidence="14" id="KW-0812">Transmembrane</keyword>
<dbReference type="InterPro" id="IPR019546">
    <property type="entry name" value="TAT_signal_bac_arc"/>
</dbReference>
<dbReference type="PROSITE" id="PS51318">
    <property type="entry name" value="TAT"/>
    <property type="match status" value="1"/>
</dbReference>
<evidence type="ECO:0000256" key="7">
    <source>
        <dbReference type="ARBA" id="ARBA00023004"/>
    </source>
</evidence>
<evidence type="ECO:0000256" key="4">
    <source>
        <dbReference type="ARBA" id="ARBA00022723"/>
    </source>
</evidence>
<comment type="function">
    <text evidence="13">Involved in the recovery of exogenous heme iron. Extracts iron from heme while preserving the protoporphyrin ring intact.</text>
</comment>
<name>A0ABN4YLC0_SPOUR</name>
<evidence type="ECO:0000256" key="1">
    <source>
        <dbReference type="ARBA" id="ARBA00004196"/>
    </source>
</evidence>
<keyword evidence="18" id="KW-1185">Reference proteome</keyword>